<reference evidence="9 10" key="1">
    <citation type="submission" date="2022-05" db="EMBL/GenBank/DDBJ databases">
        <authorList>
            <consortium name="Genoscope - CEA"/>
            <person name="William W."/>
        </authorList>
    </citation>
    <scope>NUCLEOTIDE SEQUENCE [LARGE SCALE GENOMIC DNA]</scope>
</reference>
<dbReference type="SMART" id="SM00239">
    <property type="entry name" value="C2"/>
    <property type="match status" value="1"/>
</dbReference>
<name>A0ABN8M1L7_9CNID</name>
<organism evidence="9 10">
    <name type="scientific">Porites evermanni</name>
    <dbReference type="NCBI Taxonomy" id="104178"/>
    <lineage>
        <taxon>Eukaryota</taxon>
        <taxon>Metazoa</taxon>
        <taxon>Cnidaria</taxon>
        <taxon>Anthozoa</taxon>
        <taxon>Hexacorallia</taxon>
        <taxon>Scleractinia</taxon>
        <taxon>Fungiina</taxon>
        <taxon>Poritidae</taxon>
        <taxon>Porites</taxon>
    </lineage>
</organism>
<feature type="compositionally biased region" description="Acidic residues" evidence="7">
    <location>
        <begin position="1113"/>
        <end position="1133"/>
    </location>
</feature>
<evidence type="ECO:0000256" key="3">
    <source>
        <dbReference type="ARBA" id="ARBA00023054"/>
    </source>
</evidence>
<comment type="similarity">
    <text evidence="2">Belongs to the RPGRIP1 family.</text>
</comment>
<evidence type="ECO:0000256" key="4">
    <source>
        <dbReference type="ARBA" id="ARBA00023069"/>
    </source>
</evidence>
<feature type="compositionally biased region" description="Basic and acidic residues" evidence="7">
    <location>
        <begin position="983"/>
        <end position="992"/>
    </location>
</feature>
<dbReference type="InterPro" id="IPR031139">
    <property type="entry name" value="RPGRIP1_fam"/>
</dbReference>
<evidence type="ECO:0000259" key="8">
    <source>
        <dbReference type="PROSITE" id="PS50004"/>
    </source>
</evidence>
<feature type="region of interest" description="Disordered" evidence="7">
    <location>
        <begin position="898"/>
        <end position="1137"/>
    </location>
</feature>
<keyword evidence="4" id="KW-0969">Cilium</keyword>
<dbReference type="CDD" id="cd00030">
    <property type="entry name" value="C2"/>
    <property type="match status" value="1"/>
</dbReference>
<dbReference type="PROSITE" id="PS50004">
    <property type="entry name" value="C2"/>
    <property type="match status" value="1"/>
</dbReference>
<dbReference type="InterPro" id="IPR000008">
    <property type="entry name" value="C2_dom"/>
</dbReference>
<evidence type="ECO:0000256" key="2">
    <source>
        <dbReference type="ARBA" id="ARBA00006042"/>
    </source>
</evidence>
<sequence>MDGPASFAVEDGEGRPFSEIYARQLISKISREELEDKYLRLQEDNQELKKYARKQEEKIKKMATKLLRLVHDKKKEAMEGVSDARDVDSKEKIADLETKIVELGKQNAGLKNKLMVAKQQLQTHGKRATPYDHVKPRVQTGIHARSPSGNRLKKDLRVQGHDIKPGSRVPPPLLPQPRYGHSLLEEARLEKRELEELISQLQDQIQLFEDDGAQLRDQMRQNQLRHEDEIMRLKEQLSDAQRSNIQENVDLIKLQRDIKEKATKFEALQAKYLNLEENLAKVKASHTQVLEEMEKLNEQLKEEETKNFVLKNELKTGGIASKSLSEQLQMIGDLKAENTILKEANEKLVNSAFDAERERQHRAKYRQMEVEMEQLRATLRSDLQEKNDILDKLTHERESAEKLQSELREVRVQHYTLKEQHDDLKEKMKFFTKESAVDFQEIEEALVLIKHRKEKGSQELDFLEKVDDEKSKDLKRQVGELQASHADTINELEKTRNMLIIQHKINKDYQTEVERVTKTMSEDKKEYDLKMQEYAQLLDIRADRIRKLESQMRDIAYGTKQYKAAPSEDSEFEEMDSTVELERGQNVFEIHIDKVILSQESFKEFEDDEPVTFVTYEFFEHELQTTPVVKGTRPEFNFTSQYLVRVDDFFLHYLQKESTLLEIHRAFGTDYKTVAACQLKFRDLLEKPHGRIHSTAKLIGTRPPCQGAEFATLEYWVRLRVPMDQAIRLYRERTKALGYMSSGAYKALEDAGHVPDKPPSDVNELDVHVIRCNGLQSRRPGIQPSPYVVYRFFDFADHDTDIVQNSNTPEFNDAKTFPVPMTTDLDTYLRAAALEIYVFDDADPEPAAYMGLAKVPLITLANDKPIKGTFELRRASGSVNGTVDVYLKWRYTYLPASSKPRGAPQRIMQVPRDKEPFSSDSEPETREVSKSPQKREKPPSPVDTSTPKQEPREEKVARRERPSQPTQLRRKPSDLIQKAEPVAVERKKEKPLESMSVDEIENEIAKKPQPAPRTHKREPEKPVEEMSIDEMMKVAEEPSEENGSEVKSPREIVDSSEENDEALVAEEMRRTTEAAAVSEDTMFEEQASDDGFDSTIGEEVDIPLPSAESKEEINEDEEEEVEEEIDEGEEAEEDQRVGQLEETFGESGAETSESENVVVSPRHSRAKSATYLTTAIVIQVTSLTLFSEASFLDDPNVKQLFVAYKFLDCEPADLETPMSLPKPLPDRPIYFNFKKVFHVDAEKNAAKRNFLKYMLSNDPKLVFTVVSDPSEDDDGEGDCVDVANASVDFIQILNEGKDLVDSDIDLYDIESDETKIGTLTVTVEASEALLDLYNDE</sequence>
<feature type="compositionally biased region" description="Basic and acidic residues" evidence="7">
    <location>
        <begin position="949"/>
        <end position="962"/>
    </location>
</feature>
<dbReference type="EMBL" id="CALNXI010000257">
    <property type="protein sequence ID" value="CAH3023346.1"/>
    <property type="molecule type" value="Genomic_DNA"/>
</dbReference>
<gene>
    <name evidence="9" type="ORF">PEVE_00018966</name>
</gene>
<dbReference type="Proteomes" id="UP001159427">
    <property type="component" value="Unassembled WGS sequence"/>
</dbReference>
<dbReference type="InterPro" id="IPR035892">
    <property type="entry name" value="C2_domain_sf"/>
</dbReference>
<feature type="domain" description="C2" evidence="8">
    <location>
        <begin position="746"/>
        <end position="870"/>
    </location>
</feature>
<dbReference type="PANTHER" id="PTHR14240:SF1">
    <property type="entry name" value="PROTEIN FANTOM-RELATED"/>
    <property type="match status" value="1"/>
</dbReference>
<evidence type="ECO:0000256" key="6">
    <source>
        <dbReference type="SAM" id="Coils"/>
    </source>
</evidence>
<evidence type="ECO:0000313" key="9">
    <source>
        <dbReference type="EMBL" id="CAH3023346.1"/>
    </source>
</evidence>
<feature type="coiled-coil region" evidence="6">
    <location>
        <begin position="184"/>
        <end position="313"/>
    </location>
</feature>
<feature type="coiled-coil region" evidence="6">
    <location>
        <begin position="93"/>
        <end position="120"/>
    </location>
</feature>
<keyword evidence="10" id="KW-1185">Reference proteome</keyword>
<feature type="compositionally biased region" description="Basic and acidic residues" evidence="7">
    <location>
        <begin position="911"/>
        <end position="938"/>
    </location>
</feature>
<feature type="coiled-coil region" evidence="6">
    <location>
        <begin position="31"/>
        <end position="65"/>
    </location>
</feature>
<feature type="compositionally biased region" description="Acidic residues" evidence="7">
    <location>
        <begin position="1054"/>
        <end position="1064"/>
    </location>
</feature>
<accession>A0ABN8M1L7</accession>
<feature type="compositionally biased region" description="Basic and acidic residues" evidence="7">
    <location>
        <begin position="1017"/>
        <end position="1036"/>
    </location>
</feature>
<keyword evidence="5" id="KW-0966">Cell projection</keyword>
<comment type="caution">
    <text evidence="9">The sequence shown here is derived from an EMBL/GenBank/DDBJ whole genome shotgun (WGS) entry which is preliminary data.</text>
</comment>
<evidence type="ECO:0000256" key="1">
    <source>
        <dbReference type="ARBA" id="ARBA00004138"/>
    </source>
</evidence>
<dbReference type="Pfam" id="PF11618">
    <property type="entry name" value="C2-C2_1"/>
    <property type="match status" value="1"/>
</dbReference>
<dbReference type="InterPro" id="IPR021656">
    <property type="entry name" value="C2-C2_1"/>
</dbReference>
<evidence type="ECO:0000256" key="7">
    <source>
        <dbReference type="SAM" id="MobiDB-lite"/>
    </source>
</evidence>
<feature type="coiled-coil region" evidence="6">
    <location>
        <begin position="358"/>
        <end position="420"/>
    </location>
</feature>
<evidence type="ECO:0000256" key="5">
    <source>
        <dbReference type="ARBA" id="ARBA00023273"/>
    </source>
</evidence>
<dbReference type="SUPFAM" id="SSF49562">
    <property type="entry name" value="C2 domain (Calcium/lipid-binding domain, CaLB)"/>
    <property type="match status" value="2"/>
</dbReference>
<dbReference type="Pfam" id="PF18111">
    <property type="entry name" value="RPGR1_C"/>
    <property type="match status" value="1"/>
</dbReference>
<feature type="compositionally biased region" description="Acidic residues" evidence="7">
    <location>
        <begin position="1081"/>
        <end position="1101"/>
    </location>
</feature>
<keyword evidence="3 6" id="KW-0175">Coiled coil</keyword>
<dbReference type="Gene3D" id="2.60.40.150">
    <property type="entry name" value="C2 domain"/>
    <property type="match status" value="3"/>
</dbReference>
<proteinExistence type="inferred from homology"/>
<dbReference type="PANTHER" id="PTHR14240">
    <property type="entry name" value="RETINITIS PIGMENTOSA GTPASE REGULATOR-INTERACTING PROTEIN"/>
    <property type="match status" value="1"/>
</dbReference>
<comment type="subcellular location">
    <subcellularLocation>
        <location evidence="1">Cell projection</location>
        <location evidence="1">Cilium</location>
    </subcellularLocation>
</comment>
<protein>
    <recommendedName>
        <fullName evidence="8">C2 domain-containing protein</fullName>
    </recommendedName>
</protein>
<dbReference type="InterPro" id="IPR041091">
    <property type="entry name" value="RPGRIP1_C"/>
</dbReference>
<evidence type="ECO:0000313" key="10">
    <source>
        <dbReference type="Proteomes" id="UP001159427"/>
    </source>
</evidence>
<dbReference type="Pfam" id="PF00168">
    <property type="entry name" value="C2"/>
    <property type="match status" value="1"/>
</dbReference>